<dbReference type="Proteomes" id="UP001054945">
    <property type="component" value="Unassembled WGS sequence"/>
</dbReference>
<keyword evidence="2" id="KW-0347">Helicase</keyword>
<keyword evidence="2" id="KW-0547">Nucleotide-binding</keyword>
<reference evidence="2 3" key="1">
    <citation type="submission" date="2021-06" db="EMBL/GenBank/DDBJ databases">
        <title>Caerostris extrusa draft genome.</title>
        <authorList>
            <person name="Kono N."/>
            <person name="Arakawa K."/>
        </authorList>
    </citation>
    <scope>NUCLEOTIDE SEQUENCE [LARGE SCALE GENOMIC DNA]</scope>
</reference>
<comment type="caution">
    <text evidence="2">The sequence shown here is derived from an EMBL/GenBank/DDBJ whole genome shotgun (WGS) entry which is preliminary data.</text>
</comment>
<keyword evidence="2" id="KW-0067">ATP-binding</keyword>
<organism evidence="2 3">
    <name type="scientific">Caerostris extrusa</name>
    <name type="common">Bark spider</name>
    <name type="synonym">Caerostris bankana</name>
    <dbReference type="NCBI Taxonomy" id="172846"/>
    <lineage>
        <taxon>Eukaryota</taxon>
        <taxon>Metazoa</taxon>
        <taxon>Ecdysozoa</taxon>
        <taxon>Arthropoda</taxon>
        <taxon>Chelicerata</taxon>
        <taxon>Arachnida</taxon>
        <taxon>Araneae</taxon>
        <taxon>Araneomorphae</taxon>
        <taxon>Entelegynae</taxon>
        <taxon>Araneoidea</taxon>
        <taxon>Araneidae</taxon>
        <taxon>Caerostris</taxon>
    </lineage>
</organism>
<sequence>MIQARKDGNVTNEQKSEDQVPSSPSQRAASTIRTVHSVDQRRATFVTNTVGNPTTVILSESGTIPEGSTLQYRRVSVGPQLQHVVTPVQIQGTSSATASESTNPRCAVTSTQDLSHILIAGTSNSTLQTVELQNSIVNVSASMQQQFQTLGNITNVVTSAQRTANASVVTQPVTQTPRIVLNSGGMSDVYAVRITPSTLGSTQVLPNRLWCWILQQP</sequence>
<name>A0AAV4W068_CAEEX</name>
<feature type="compositionally biased region" description="Basic and acidic residues" evidence="1">
    <location>
        <begin position="1"/>
        <end position="18"/>
    </location>
</feature>
<dbReference type="AlphaFoldDB" id="A0AAV4W068"/>
<feature type="region of interest" description="Disordered" evidence="1">
    <location>
        <begin position="1"/>
        <end position="35"/>
    </location>
</feature>
<proteinExistence type="predicted"/>
<dbReference type="GO" id="GO:0004386">
    <property type="term" value="F:helicase activity"/>
    <property type="evidence" value="ECO:0007669"/>
    <property type="project" value="UniProtKB-KW"/>
</dbReference>
<protein>
    <submittedName>
        <fullName evidence="2">Helicase domino</fullName>
    </submittedName>
</protein>
<keyword evidence="3" id="KW-1185">Reference proteome</keyword>
<evidence type="ECO:0000256" key="1">
    <source>
        <dbReference type="SAM" id="MobiDB-lite"/>
    </source>
</evidence>
<evidence type="ECO:0000313" key="3">
    <source>
        <dbReference type="Proteomes" id="UP001054945"/>
    </source>
</evidence>
<gene>
    <name evidence="2" type="primary">dom</name>
    <name evidence="2" type="ORF">CEXT_716521</name>
</gene>
<accession>A0AAV4W068</accession>
<feature type="compositionally biased region" description="Polar residues" evidence="1">
    <location>
        <begin position="19"/>
        <end position="34"/>
    </location>
</feature>
<dbReference type="EMBL" id="BPLR01015269">
    <property type="protein sequence ID" value="GIY74880.1"/>
    <property type="molecule type" value="Genomic_DNA"/>
</dbReference>
<evidence type="ECO:0000313" key="2">
    <source>
        <dbReference type="EMBL" id="GIY74880.1"/>
    </source>
</evidence>
<keyword evidence="2" id="KW-0378">Hydrolase</keyword>